<reference evidence="8 9" key="1">
    <citation type="submission" date="2018-04" db="EMBL/GenBank/DDBJ databases">
        <title>Novel Campyloabacter and Helicobacter Species and Strains.</title>
        <authorList>
            <person name="Mannion A.J."/>
            <person name="Shen Z."/>
            <person name="Fox J.G."/>
        </authorList>
    </citation>
    <scope>NUCLEOTIDE SEQUENCE [LARGE SCALE GENOMIC DNA]</scope>
    <source>
        <strain evidence="8 9">MIT 98-6070</strain>
    </source>
</reference>
<protein>
    <recommendedName>
        <fullName evidence="2 7">Site-specific DNA-methyltransferase (adenine-specific)</fullName>
        <ecNumber evidence="2 7">2.1.1.72</ecNumber>
    </recommendedName>
</protein>
<evidence type="ECO:0000256" key="6">
    <source>
        <dbReference type="ARBA" id="ARBA00047942"/>
    </source>
</evidence>
<accession>A0A3D8I2X3</accession>
<evidence type="ECO:0000313" key="9">
    <source>
        <dbReference type="Proteomes" id="UP000256599"/>
    </source>
</evidence>
<dbReference type="InterPro" id="IPR002052">
    <property type="entry name" value="DNA_methylase_N6_adenine_CS"/>
</dbReference>
<dbReference type="InterPro" id="IPR023095">
    <property type="entry name" value="Ade_MeTrfase_dom_2"/>
</dbReference>
<dbReference type="Gene3D" id="1.10.1020.10">
    <property type="entry name" value="Adenine-specific Methyltransferase, Domain 2"/>
    <property type="match status" value="1"/>
</dbReference>
<dbReference type="InterPro" id="IPR012263">
    <property type="entry name" value="M_m6A_EcoRV"/>
</dbReference>
<evidence type="ECO:0000256" key="7">
    <source>
        <dbReference type="RuleBase" id="RU361257"/>
    </source>
</evidence>
<dbReference type="GO" id="GO:0009007">
    <property type="term" value="F:site-specific DNA-methyltransferase (adenine-specific) activity"/>
    <property type="evidence" value="ECO:0007669"/>
    <property type="project" value="UniProtKB-UniRule"/>
</dbReference>
<keyword evidence="5 7" id="KW-0949">S-adenosyl-L-methionine</keyword>
<dbReference type="NCBIfam" id="TIGR00571">
    <property type="entry name" value="dam"/>
    <property type="match status" value="1"/>
</dbReference>
<evidence type="ECO:0000256" key="1">
    <source>
        <dbReference type="ARBA" id="ARBA00006594"/>
    </source>
</evidence>
<dbReference type="PANTHER" id="PTHR30481:SF3">
    <property type="entry name" value="DNA ADENINE METHYLASE"/>
    <property type="match status" value="1"/>
</dbReference>
<gene>
    <name evidence="8" type="ORF">CQA63_06615</name>
</gene>
<keyword evidence="9" id="KW-1185">Reference proteome</keyword>
<evidence type="ECO:0000313" key="8">
    <source>
        <dbReference type="EMBL" id="RDU59425.1"/>
    </source>
</evidence>
<evidence type="ECO:0000256" key="2">
    <source>
        <dbReference type="ARBA" id="ARBA00011900"/>
    </source>
</evidence>
<dbReference type="EMBL" id="NXLR01000012">
    <property type="protein sequence ID" value="RDU59425.1"/>
    <property type="molecule type" value="Genomic_DNA"/>
</dbReference>
<dbReference type="InterPro" id="IPR029063">
    <property type="entry name" value="SAM-dependent_MTases_sf"/>
</dbReference>
<evidence type="ECO:0000256" key="3">
    <source>
        <dbReference type="ARBA" id="ARBA00022603"/>
    </source>
</evidence>
<dbReference type="Proteomes" id="UP000256599">
    <property type="component" value="Unassembled WGS sequence"/>
</dbReference>
<dbReference type="EC" id="2.1.1.72" evidence="2 7"/>
<dbReference type="OrthoDB" id="9805629at2"/>
<sequence length="310" mass="36756">MTLQAKNLQHFTKSKIMRSPLFYVGDKYKLMPQLQSVFPQNIDTYIEPFVGGGSSFLNIKANKYLLNDLDKYLIALHQFLQHQNKEDLLKELLQMIKHYKLSCSLKNLLPPLELRLAYKKTYFAKYNKNSYMQLRADFNNDKNDMLKLYLLLIYGFNRMLRFNSKGDFNLPVGNVDFNLNVLNALQDYLGFMQDSQVKFFNLDYKHFLSKITLCKNDFIYFDPPYLISSSEYNKLWNEEQEKIFYQVLKKLDSQGFKWGLTNLLQHKGRNNPFLEQFTKEYKTCTIKSNYISFNDNSIKKDSVEVYVSNV</sequence>
<keyword evidence="3 7" id="KW-0489">Methyltransferase</keyword>
<comment type="similarity">
    <text evidence="1 7">Belongs to the N(4)/N(6)-methyltransferase family.</text>
</comment>
<dbReference type="AlphaFoldDB" id="A0A3D8I2X3"/>
<dbReference type="GO" id="GO:0009307">
    <property type="term" value="P:DNA restriction-modification system"/>
    <property type="evidence" value="ECO:0007669"/>
    <property type="project" value="InterPro"/>
</dbReference>
<dbReference type="PROSITE" id="PS00092">
    <property type="entry name" value="N6_MTASE"/>
    <property type="match status" value="1"/>
</dbReference>
<dbReference type="GO" id="GO:0006298">
    <property type="term" value="P:mismatch repair"/>
    <property type="evidence" value="ECO:0007669"/>
    <property type="project" value="TreeGrafter"/>
</dbReference>
<dbReference type="Pfam" id="PF02086">
    <property type="entry name" value="MethyltransfD12"/>
    <property type="match status" value="1"/>
</dbReference>
<comment type="caution">
    <text evidence="8">The sequence shown here is derived from an EMBL/GenBank/DDBJ whole genome shotgun (WGS) entry which is preliminary data.</text>
</comment>
<dbReference type="PIRSF" id="PIRSF000398">
    <property type="entry name" value="M_m6A_EcoRV"/>
    <property type="match status" value="1"/>
</dbReference>
<dbReference type="GO" id="GO:0043565">
    <property type="term" value="F:sequence-specific DNA binding"/>
    <property type="evidence" value="ECO:0007669"/>
    <property type="project" value="TreeGrafter"/>
</dbReference>
<dbReference type="InterPro" id="IPR012327">
    <property type="entry name" value="MeTrfase_D12"/>
</dbReference>
<name>A0A3D8I2X3_9HELI</name>
<dbReference type="GO" id="GO:1904047">
    <property type="term" value="F:S-adenosyl-L-methionine binding"/>
    <property type="evidence" value="ECO:0007669"/>
    <property type="project" value="TreeGrafter"/>
</dbReference>
<organism evidence="8 9">
    <name type="scientific">Helicobacter marmotae</name>
    <dbReference type="NCBI Taxonomy" id="152490"/>
    <lineage>
        <taxon>Bacteria</taxon>
        <taxon>Pseudomonadati</taxon>
        <taxon>Campylobacterota</taxon>
        <taxon>Epsilonproteobacteria</taxon>
        <taxon>Campylobacterales</taxon>
        <taxon>Helicobacteraceae</taxon>
        <taxon>Helicobacter</taxon>
    </lineage>
</organism>
<dbReference type="PRINTS" id="PR00505">
    <property type="entry name" value="D12N6MTFRASE"/>
</dbReference>
<dbReference type="GO" id="GO:0032259">
    <property type="term" value="P:methylation"/>
    <property type="evidence" value="ECO:0007669"/>
    <property type="project" value="UniProtKB-KW"/>
</dbReference>
<evidence type="ECO:0000256" key="4">
    <source>
        <dbReference type="ARBA" id="ARBA00022679"/>
    </source>
</evidence>
<dbReference type="PANTHER" id="PTHR30481">
    <property type="entry name" value="DNA ADENINE METHYLASE"/>
    <property type="match status" value="1"/>
</dbReference>
<dbReference type="SUPFAM" id="SSF53335">
    <property type="entry name" value="S-adenosyl-L-methionine-dependent methyltransferases"/>
    <property type="match status" value="1"/>
</dbReference>
<dbReference type="Gene3D" id="3.40.50.150">
    <property type="entry name" value="Vaccinia Virus protein VP39"/>
    <property type="match status" value="1"/>
</dbReference>
<comment type="catalytic activity">
    <reaction evidence="6 7">
        <text>a 2'-deoxyadenosine in DNA + S-adenosyl-L-methionine = an N(6)-methyl-2'-deoxyadenosine in DNA + S-adenosyl-L-homocysteine + H(+)</text>
        <dbReference type="Rhea" id="RHEA:15197"/>
        <dbReference type="Rhea" id="RHEA-COMP:12418"/>
        <dbReference type="Rhea" id="RHEA-COMP:12419"/>
        <dbReference type="ChEBI" id="CHEBI:15378"/>
        <dbReference type="ChEBI" id="CHEBI:57856"/>
        <dbReference type="ChEBI" id="CHEBI:59789"/>
        <dbReference type="ChEBI" id="CHEBI:90615"/>
        <dbReference type="ChEBI" id="CHEBI:90616"/>
        <dbReference type="EC" id="2.1.1.72"/>
    </reaction>
</comment>
<proteinExistence type="inferred from homology"/>
<evidence type="ECO:0000256" key="5">
    <source>
        <dbReference type="ARBA" id="ARBA00022691"/>
    </source>
</evidence>
<keyword evidence="4 7" id="KW-0808">Transferase</keyword>